<dbReference type="STRING" id="1314785.A0A165F7T5"/>
<dbReference type="InParanoid" id="A0A165F7T5"/>
<evidence type="ECO:0000313" key="1">
    <source>
        <dbReference type="EMBL" id="KZT08561.1"/>
    </source>
</evidence>
<evidence type="ECO:0008006" key="3">
    <source>
        <dbReference type="Google" id="ProtNLM"/>
    </source>
</evidence>
<dbReference type="Pfam" id="PF10294">
    <property type="entry name" value="Methyltransf_16"/>
    <property type="match status" value="1"/>
</dbReference>
<dbReference type="OrthoDB" id="194386at2759"/>
<organism evidence="1 2">
    <name type="scientific">Laetiporus sulphureus 93-53</name>
    <dbReference type="NCBI Taxonomy" id="1314785"/>
    <lineage>
        <taxon>Eukaryota</taxon>
        <taxon>Fungi</taxon>
        <taxon>Dikarya</taxon>
        <taxon>Basidiomycota</taxon>
        <taxon>Agaricomycotina</taxon>
        <taxon>Agaricomycetes</taxon>
        <taxon>Polyporales</taxon>
        <taxon>Laetiporus</taxon>
    </lineage>
</organism>
<dbReference type="SUPFAM" id="SSF53335">
    <property type="entry name" value="S-adenosyl-L-methionine-dependent methyltransferases"/>
    <property type="match status" value="1"/>
</dbReference>
<proteinExistence type="predicted"/>
<dbReference type="InterPro" id="IPR029063">
    <property type="entry name" value="SAM-dependent_MTases_sf"/>
</dbReference>
<dbReference type="Proteomes" id="UP000076871">
    <property type="component" value="Unassembled WGS sequence"/>
</dbReference>
<dbReference type="RefSeq" id="XP_040766301.1">
    <property type="nucleotide sequence ID" value="XM_040904111.1"/>
</dbReference>
<keyword evidence="2" id="KW-1185">Reference proteome</keyword>
<dbReference type="GO" id="GO:0008757">
    <property type="term" value="F:S-adenosylmethionine-dependent methyltransferase activity"/>
    <property type="evidence" value="ECO:0007669"/>
    <property type="project" value="UniProtKB-ARBA"/>
</dbReference>
<dbReference type="PANTHER" id="PTHR14614">
    <property type="entry name" value="HEPATOCELLULAR CARCINOMA-ASSOCIATED ANTIGEN"/>
    <property type="match status" value="1"/>
</dbReference>
<dbReference type="AlphaFoldDB" id="A0A165F7T5"/>
<reference evidence="1 2" key="1">
    <citation type="journal article" date="2016" name="Mol. Biol. Evol.">
        <title>Comparative Genomics of Early-Diverging Mushroom-Forming Fungi Provides Insights into the Origins of Lignocellulose Decay Capabilities.</title>
        <authorList>
            <person name="Nagy L.G."/>
            <person name="Riley R."/>
            <person name="Tritt A."/>
            <person name="Adam C."/>
            <person name="Daum C."/>
            <person name="Floudas D."/>
            <person name="Sun H."/>
            <person name="Yadav J.S."/>
            <person name="Pangilinan J."/>
            <person name="Larsson K.H."/>
            <person name="Matsuura K."/>
            <person name="Barry K."/>
            <person name="Labutti K."/>
            <person name="Kuo R."/>
            <person name="Ohm R.A."/>
            <person name="Bhattacharya S.S."/>
            <person name="Shirouzu T."/>
            <person name="Yoshinaga Y."/>
            <person name="Martin F.M."/>
            <person name="Grigoriev I.V."/>
            <person name="Hibbett D.S."/>
        </authorList>
    </citation>
    <scope>NUCLEOTIDE SEQUENCE [LARGE SCALE GENOMIC DNA]</scope>
    <source>
        <strain evidence="1 2">93-53</strain>
    </source>
</reference>
<dbReference type="Gene3D" id="3.40.50.150">
    <property type="entry name" value="Vaccinia Virus protein VP39"/>
    <property type="match status" value="1"/>
</dbReference>
<accession>A0A165F7T5</accession>
<evidence type="ECO:0000313" key="2">
    <source>
        <dbReference type="Proteomes" id="UP000076871"/>
    </source>
</evidence>
<name>A0A165F7T5_9APHY</name>
<protein>
    <recommendedName>
        <fullName evidence="3">S-adenosyl-L-methionine-dependent methyltransferase</fullName>
    </recommendedName>
</protein>
<dbReference type="EMBL" id="KV427614">
    <property type="protein sequence ID" value="KZT08561.1"/>
    <property type="molecule type" value="Genomic_DNA"/>
</dbReference>
<gene>
    <name evidence="1" type="ORF">LAESUDRAFT_648541</name>
</gene>
<sequence length="335" mass="36748">MLTDSLLDVLRGFASLCPSRLQQPPLVGFKEFHDFLLHSILLNPHFQQYPPSKQYQASFWKWAIGLLERLVTEERAEPSRKEDEIDGRIYERMTSLVIRPSVGKVSGLDPPEESYVTYIWKTDPSVSGTLGPGLANATLMESRTLIESGTTGLKTWTAALVLAHYLTEHPELIRKKRILELGSGVGFLGIVIATLQLHSCDNEVSGTRDALFLTDVNDAVLRRCQENVRLPCNRSSQHASVGFRSLDWTDAMDSATRPAVLSALLCDMDPDVIVGADVVYDPDIIAPLVCTLSTALESGKLTGSGGAVAYIALTVRNEETLALFLEAAGTYSRVV</sequence>
<dbReference type="PANTHER" id="PTHR14614:SF130">
    <property type="entry name" value="PROTEIN-LYSINE N-METHYLTRANSFERASE EEF2KMT"/>
    <property type="match status" value="1"/>
</dbReference>
<dbReference type="InterPro" id="IPR019410">
    <property type="entry name" value="Methyltransf_16"/>
</dbReference>
<dbReference type="GeneID" id="63821141"/>
<dbReference type="FunCoup" id="A0A165F7T5">
    <property type="interactions" value="441"/>
</dbReference>